<sequence length="157" mass="18224">MEYRIPRPGECYRHFKGDRYQVIALAKHTETGEELVIYQGIYGNHPVYARPLEMFAGKIDRQKFPDVRQEYRFELEEDTAVTDAGEQSLLMQFLELGTNEEKIAFLQGVETEITAEFISAAAQSLDMTETSEALEQRYQDVLHHLKTLVKYESGRLR</sequence>
<evidence type="ECO:0000259" key="1">
    <source>
        <dbReference type="Pfam" id="PF07866"/>
    </source>
</evidence>
<dbReference type="EMBL" id="JAJCIS010000001">
    <property type="protein sequence ID" value="MCB7386020.1"/>
    <property type="molecule type" value="Genomic_DNA"/>
</dbReference>
<dbReference type="RefSeq" id="WP_066732117.1">
    <property type="nucleotide sequence ID" value="NZ_JAJCIQ010000001.1"/>
</dbReference>
<evidence type="ECO:0000313" key="2">
    <source>
        <dbReference type="EMBL" id="MCB7386020.1"/>
    </source>
</evidence>
<dbReference type="InterPro" id="IPR037135">
    <property type="entry name" value="DUF1653-like_dom_sf"/>
</dbReference>
<evidence type="ECO:0000313" key="3">
    <source>
        <dbReference type="Proteomes" id="UP001299546"/>
    </source>
</evidence>
<gene>
    <name evidence="2" type="ORF">LIZ65_01865</name>
</gene>
<dbReference type="InterPro" id="IPR023387">
    <property type="entry name" value="DUF1653-like_dom"/>
</dbReference>
<feature type="domain" description="DUF1653" evidence="1">
    <location>
        <begin position="11"/>
        <end position="74"/>
    </location>
</feature>
<keyword evidence="3" id="KW-1185">Reference proteome</keyword>
<comment type="caution">
    <text evidence="2">The sequence shown here is derived from an EMBL/GenBank/DDBJ whole genome shotgun (WGS) entry which is preliminary data.</text>
</comment>
<dbReference type="Proteomes" id="UP001299546">
    <property type="component" value="Unassembled WGS sequence"/>
</dbReference>
<accession>A0ABS8DCB5</accession>
<organism evidence="2 3">
    <name type="scientific">Bariatricus massiliensis</name>
    <dbReference type="NCBI Taxonomy" id="1745713"/>
    <lineage>
        <taxon>Bacteria</taxon>
        <taxon>Bacillati</taxon>
        <taxon>Bacillota</taxon>
        <taxon>Clostridia</taxon>
        <taxon>Lachnospirales</taxon>
        <taxon>Lachnospiraceae</taxon>
        <taxon>Bariatricus</taxon>
    </lineage>
</organism>
<name>A0ABS8DCB5_9FIRM</name>
<dbReference type="Pfam" id="PF07866">
    <property type="entry name" value="DUF1653"/>
    <property type="match status" value="1"/>
</dbReference>
<dbReference type="Gene3D" id="2.30.30.320">
    <property type="entry name" value="DUF1653-like domain"/>
    <property type="match status" value="1"/>
</dbReference>
<reference evidence="2 3" key="1">
    <citation type="submission" date="2021-10" db="EMBL/GenBank/DDBJ databases">
        <title>Collection of gut derived symbiotic bacterial strains cultured from healthy donors.</title>
        <authorList>
            <person name="Lin H."/>
            <person name="Littmann E."/>
            <person name="Kohout C."/>
            <person name="Pamer E.G."/>
        </authorList>
    </citation>
    <scope>NUCLEOTIDE SEQUENCE [LARGE SCALE GENOMIC DNA]</scope>
    <source>
        <strain evidence="2 3">DFI.1.165</strain>
    </source>
</reference>
<protein>
    <submittedName>
        <fullName evidence="2">DUF1653 domain-containing protein</fullName>
    </submittedName>
</protein>
<proteinExistence type="predicted"/>